<evidence type="ECO:0000259" key="2">
    <source>
        <dbReference type="Pfam" id="PF14028"/>
    </source>
</evidence>
<proteinExistence type="predicted"/>
<gene>
    <name evidence="3" type="ORF">HGB44_03355</name>
</gene>
<comment type="caution">
    <text evidence="3">The sequence shown here is derived from an EMBL/GenBank/DDBJ whole genome shotgun (WGS) entry which is preliminary data.</text>
</comment>
<dbReference type="AlphaFoldDB" id="A0A7X6RNH6"/>
<evidence type="ECO:0000313" key="4">
    <source>
        <dbReference type="Proteomes" id="UP000553209"/>
    </source>
</evidence>
<dbReference type="Proteomes" id="UP000553209">
    <property type="component" value="Unassembled WGS sequence"/>
</dbReference>
<dbReference type="NCBIfam" id="TIGR03891">
    <property type="entry name" value="thiopep_ocin"/>
    <property type="match status" value="1"/>
</dbReference>
<dbReference type="InterPro" id="IPR023809">
    <property type="entry name" value="Thiopep_bacteriocin_synth_dom"/>
</dbReference>
<sequence>MGYRWQGGVALLRASTDPGNLPVPHGPTATETPSAGRAWLSALWERPQIRNALRASSPGLSAQVEAIVSQECADGRRIRKAVLSMASYLARWQRPTPFGLFAGIAPVTVGSRPTVAWGEEHRLFLRADSEWLCDVIARLHQCPDLVERLHVVANNTAHVRGGRVVVAGQSADGHAHLAAPVEVSVRHTPPVAAALRAAHTPVPYHQVREDLAQRFTGVPVEKITALLNDLLSQHVLLSTLWAPITHPDALGYLCDQLIDIKADQINEIDGLVEQLHTIHADLAPSVPHTAWPQQAPVLERMRLLSDVAPVPVIVDTALDCRLQLPARVMQTLERTAEVLTRVSAHPFGRPEWRDYHHRFRARYGPGAVVPVLELVADSGLGWPAGYLGSDRRRPSQLLTDRDTTLLGLVQQAMAQGEEEIVLTEEVITRLGPAPGEPTVAASRVEIAAQLHASTVQDLARGEFTAVVTGAPRPGSSMLGRFAHLLPDETQQSLAASYRSCDPGVVVAQLSFPARKRRNDNITRTPQLLPHVVALAEHHPEGAAVIAVEDLGVGADATGLQLRRLSTGQRVELRVAHALEAGTHTPPLARFLSEVATARCAAYGAFDFGAAARLPYLPRVRYANTIVSPARWLLNTGDFPGSQAPHQEWEKGLEQWRARWQVPERVALVEHDRRLPLDLSRPLHRHLLRQRLAQHERVELSETWGSERMGWIGRAHELVVPLHAPAPHPTATVSSPGPVRPARVEESHLPGSDVLHTRLFAHPERVEEILTDHLPALIAAVPSAARWWFRRQRDLIRPDAATSLELSLRLTQGCSYGDAVVHLHDWARQLRRCRLLADLELATYHPQHGRYGHGEVLEAAEAVFGTDSGAAVAQIRLSRTAGFDAQALAAASMVNLVTAFTDSPGQGLEWLVTDLAYAPGPVDRDVRRHALQLTASEVEDDVALRQLVGGEVAQAWQERAQALADYRKQLVAEREPTTVLRSLLHLHQVRALGVSPNQEAVVLRTARAVALAHTARRPK</sequence>
<organism evidence="3 4">
    <name type="scientific">Nocardiopsis alborubida</name>
    <dbReference type="NCBI Taxonomy" id="146802"/>
    <lineage>
        <taxon>Bacteria</taxon>
        <taxon>Bacillati</taxon>
        <taxon>Actinomycetota</taxon>
        <taxon>Actinomycetes</taxon>
        <taxon>Streptosporangiales</taxon>
        <taxon>Nocardiopsidaceae</taxon>
        <taxon>Nocardiopsis</taxon>
    </lineage>
</organism>
<name>A0A7X6RNH6_9ACTN</name>
<dbReference type="InterPro" id="IPR006827">
    <property type="entry name" value="Lant_deHydtase_N"/>
</dbReference>
<reference evidence="3 4" key="1">
    <citation type="submission" date="2020-04" db="EMBL/GenBank/DDBJ databases">
        <title>MicrobeNet Type strains.</title>
        <authorList>
            <person name="Nicholson A.C."/>
        </authorList>
    </citation>
    <scope>NUCLEOTIDE SEQUENCE [LARGE SCALE GENOMIC DNA]</scope>
    <source>
        <strain evidence="3 4">ATCC 23612</strain>
    </source>
</reference>
<evidence type="ECO:0000313" key="3">
    <source>
        <dbReference type="EMBL" id="NKY96714.1"/>
    </source>
</evidence>
<dbReference type="EMBL" id="JAAXPG010000002">
    <property type="protein sequence ID" value="NKY96714.1"/>
    <property type="molecule type" value="Genomic_DNA"/>
</dbReference>
<dbReference type="Pfam" id="PF04738">
    <property type="entry name" value="Lant_dehydr_N"/>
    <property type="match status" value="1"/>
</dbReference>
<protein>
    <submittedName>
        <fullName evidence="3">Lantibiotic dehydratase</fullName>
    </submittedName>
</protein>
<feature type="domain" description="Thiopeptide-type bacteriocin biosynthesis" evidence="2">
    <location>
        <begin position="756"/>
        <end position="1006"/>
    </location>
</feature>
<keyword evidence="4" id="KW-1185">Reference proteome</keyword>
<evidence type="ECO:0000259" key="1">
    <source>
        <dbReference type="Pfam" id="PF04738"/>
    </source>
</evidence>
<feature type="domain" description="Lantibiotic dehydratase N-terminal" evidence="1">
    <location>
        <begin position="45"/>
        <end position="687"/>
    </location>
</feature>
<accession>A0A7X6RNH6</accession>
<dbReference type="Pfam" id="PF14028">
    <property type="entry name" value="Lant_dehydr_C"/>
    <property type="match status" value="1"/>
</dbReference>